<name>A0A518B6N4_9BACT</name>
<evidence type="ECO:0000313" key="3">
    <source>
        <dbReference type="Proteomes" id="UP000317093"/>
    </source>
</evidence>
<dbReference type="EMBL" id="CP036279">
    <property type="protein sequence ID" value="QDU62635.1"/>
    <property type="molecule type" value="Genomic_DNA"/>
</dbReference>
<organism evidence="2 3">
    <name type="scientific">Kolteria novifilia</name>
    <dbReference type="NCBI Taxonomy" id="2527975"/>
    <lineage>
        <taxon>Bacteria</taxon>
        <taxon>Pseudomonadati</taxon>
        <taxon>Planctomycetota</taxon>
        <taxon>Planctomycetia</taxon>
        <taxon>Kolteriales</taxon>
        <taxon>Kolteriaceae</taxon>
        <taxon>Kolteria</taxon>
    </lineage>
</organism>
<feature type="region of interest" description="Disordered" evidence="1">
    <location>
        <begin position="1"/>
        <end position="30"/>
    </location>
</feature>
<dbReference type="KEGG" id="knv:Pan216_35020"/>
<dbReference type="Proteomes" id="UP000317093">
    <property type="component" value="Chromosome"/>
</dbReference>
<feature type="compositionally biased region" description="Polar residues" evidence="1">
    <location>
        <begin position="20"/>
        <end position="29"/>
    </location>
</feature>
<dbReference type="AlphaFoldDB" id="A0A518B6N4"/>
<protein>
    <submittedName>
        <fullName evidence="2">Uncharacterized protein</fullName>
    </submittedName>
</protein>
<proteinExistence type="predicted"/>
<accession>A0A518B6N4</accession>
<sequence>MSATGKKKTDVTLEVEREQGTASEATSALQAALEHSNMPGVSRPLPSGRTLAVRLNDSQEQIEVVSPQGEVEVRIVMTDEGPVVKLCGVRLEIEAEETVAVNCRNFEVNAEERAAIVSGGPVRVTGDEMRVRTRQDVHMNGAFIRLNCPDSLENDPEPVVFEEKPKEPEAELPINPAIQASGYSEFVGYMPSPSTTDEESTKRESE</sequence>
<dbReference type="OrthoDB" id="5516463at2"/>
<dbReference type="RefSeq" id="WP_145259524.1">
    <property type="nucleotide sequence ID" value="NZ_CP036279.1"/>
</dbReference>
<reference evidence="2 3" key="1">
    <citation type="submission" date="2019-02" db="EMBL/GenBank/DDBJ databases">
        <title>Deep-cultivation of Planctomycetes and their phenomic and genomic characterization uncovers novel biology.</title>
        <authorList>
            <person name="Wiegand S."/>
            <person name="Jogler M."/>
            <person name="Boedeker C."/>
            <person name="Pinto D."/>
            <person name="Vollmers J."/>
            <person name="Rivas-Marin E."/>
            <person name="Kohn T."/>
            <person name="Peeters S.H."/>
            <person name="Heuer A."/>
            <person name="Rast P."/>
            <person name="Oberbeckmann S."/>
            <person name="Bunk B."/>
            <person name="Jeske O."/>
            <person name="Meyerdierks A."/>
            <person name="Storesund J.E."/>
            <person name="Kallscheuer N."/>
            <person name="Luecker S."/>
            <person name="Lage O.M."/>
            <person name="Pohl T."/>
            <person name="Merkel B.J."/>
            <person name="Hornburger P."/>
            <person name="Mueller R.-W."/>
            <person name="Bruemmer F."/>
            <person name="Labrenz M."/>
            <person name="Spormann A.M."/>
            <person name="Op den Camp H."/>
            <person name="Overmann J."/>
            <person name="Amann R."/>
            <person name="Jetten M.S.M."/>
            <person name="Mascher T."/>
            <person name="Medema M.H."/>
            <person name="Devos D.P."/>
            <person name="Kaster A.-K."/>
            <person name="Ovreas L."/>
            <person name="Rohde M."/>
            <person name="Galperin M.Y."/>
            <person name="Jogler C."/>
        </authorList>
    </citation>
    <scope>NUCLEOTIDE SEQUENCE [LARGE SCALE GENOMIC DNA]</scope>
    <source>
        <strain evidence="2 3">Pan216</strain>
    </source>
</reference>
<feature type="compositionally biased region" description="Basic and acidic residues" evidence="1">
    <location>
        <begin position="7"/>
        <end position="19"/>
    </location>
</feature>
<evidence type="ECO:0000256" key="1">
    <source>
        <dbReference type="SAM" id="MobiDB-lite"/>
    </source>
</evidence>
<keyword evidence="3" id="KW-1185">Reference proteome</keyword>
<gene>
    <name evidence="2" type="ORF">Pan216_35020</name>
</gene>
<evidence type="ECO:0000313" key="2">
    <source>
        <dbReference type="EMBL" id="QDU62635.1"/>
    </source>
</evidence>
<feature type="region of interest" description="Disordered" evidence="1">
    <location>
        <begin position="183"/>
        <end position="206"/>
    </location>
</feature>